<dbReference type="InterPro" id="IPR005031">
    <property type="entry name" value="COQ10_START"/>
</dbReference>
<dbReference type="InterPro" id="IPR023393">
    <property type="entry name" value="START-like_dom_sf"/>
</dbReference>
<dbReference type="PANTHER" id="PTHR12901:SF10">
    <property type="entry name" value="COENZYME Q-BINDING PROTEIN COQ10, MITOCHONDRIAL"/>
    <property type="match status" value="1"/>
</dbReference>
<protein>
    <submittedName>
        <fullName evidence="3">Type II toxin-antitoxin system RatA family toxin</fullName>
    </submittedName>
</protein>
<reference evidence="4" key="1">
    <citation type="journal article" date="2019" name="Int. J. Syst. Evol. Microbiol.">
        <title>The Global Catalogue of Microorganisms (GCM) 10K type strain sequencing project: providing services to taxonomists for standard genome sequencing and annotation.</title>
        <authorList>
            <consortium name="The Broad Institute Genomics Platform"/>
            <consortium name="The Broad Institute Genome Sequencing Center for Infectious Disease"/>
            <person name="Wu L."/>
            <person name="Ma J."/>
        </authorList>
    </citation>
    <scope>NUCLEOTIDE SEQUENCE [LARGE SCALE GENOMIC DNA]</scope>
    <source>
        <strain evidence="4">KCTC 42964</strain>
    </source>
</reference>
<comment type="similarity">
    <text evidence="1">Belongs to the ribosome association toxin RatA family.</text>
</comment>
<evidence type="ECO:0000259" key="2">
    <source>
        <dbReference type="Pfam" id="PF03364"/>
    </source>
</evidence>
<dbReference type="Proteomes" id="UP001595528">
    <property type="component" value="Unassembled WGS sequence"/>
</dbReference>
<sequence length="163" mass="18974">MPVHKERRSLPYRAEDMFALVAEVEKYPEFLPWCVGARVRQRREEEVVADLLIGFRMFRERFTSRVHLDRPNLRIDVAYSEGPFRFLRNHWDFIETGPRACEVDFFVEFEFRNRILQKAIESLFSEAVRRMVQAFEDRAADLYGPAGGEAGQAVPATQAGTNS</sequence>
<organism evidence="3 4">
    <name type="scientific">Marinibaculum pumilum</name>
    <dbReference type="NCBI Taxonomy" id="1766165"/>
    <lineage>
        <taxon>Bacteria</taxon>
        <taxon>Pseudomonadati</taxon>
        <taxon>Pseudomonadota</taxon>
        <taxon>Alphaproteobacteria</taxon>
        <taxon>Rhodospirillales</taxon>
        <taxon>Rhodospirillaceae</taxon>
        <taxon>Marinibaculum</taxon>
    </lineage>
</organism>
<gene>
    <name evidence="3" type="ORF">ACFOGJ_01655</name>
</gene>
<proteinExistence type="inferred from homology"/>
<dbReference type="PANTHER" id="PTHR12901">
    <property type="entry name" value="SPERM PROTEIN HOMOLOG"/>
    <property type="match status" value="1"/>
</dbReference>
<comment type="caution">
    <text evidence="3">The sequence shown here is derived from an EMBL/GenBank/DDBJ whole genome shotgun (WGS) entry which is preliminary data.</text>
</comment>
<dbReference type="SUPFAM" id="SSF55961">
    <property type="entry name" value="Bet v1-like"/>
    <property type="match status" value="1"/>
</dbReference>
<dbReference type="EMBL" id="JBHRTR010000005">
    <property type="protein sequence ID" value="MFC3225917.1"/>
    <property type="molecule type" value="Genomic_DNA"/>
</dbReference>
<name>A0ABV7KV12_9PROT</name>
<evidence type="ECO:0000256" key="1">
    <source>
        <dbReference type="ARBA" id="ARBA00008918"/>
    </source>
</evidence>
<evidence type="ECO:0000313" key="4">
    <source>
        <dbReference type="Proteomes" id="UP001595528"/>
    </source>
</evidence>
<dbReference type="InterPro" id="IPR044996">
    <property type="entry name" value="COQ10-like"/>
</dbReference>
<evidence type="ECO:0000313" key="3">
    <source>
        <dbReference type="EMBL" id="MFC3225917.1"/>
    </source>
</evidence>
<dbReference type="Pfam" id="PF03364">
    <property type="entry name" value="Polyketide_cyc"/>
    <property type="match status" value="1"/>
</dbReference>
<keyword evidence="4" id="KW-1185">Reference proteome</keyword>
<dbReference type="Gene3D" id="3.30.530.20">
    <property type="match status" value="1"/>
</dbReference>
<dbReference type="CDD" id="cd07813">
    <property type="entry name" value="COQ10p_like"/>
    <property type="match status" value="1"/>
</dbReference>
<feature type="domain" description="Coenzyme Q-binding protein COQ10 START" evidence="2">
    <location>
        <begin position="10"/>
        <end position="136"/>
    </location>
</feature>
<dbReference type="RefSeq" id="WP_379897657.1">
    <property type="nucleotide sequence ID" value="NZ_JBHRTR010000005.1"/>
</dbReference>
<accession>A0ABV7KV12</accession>